<keyword evidence="7 12" id="KW-0560">Oxidoreductase</keyword>
<feature type="disulfide bond" description="Redox-active" evidence="12">
    <location>
        <begin position="36"/>
        <end position="39"/>
    </location>
</feature>
<dbReference type="GO" id="GO:0005886">
    <property type="term" value="C:plasma membrane"/>
    <property type="evidence" value="ECO:0007669"/>
    <property type="project" value="UniProtKB-SubCell"/>
</dbReference>
<evidence type="ECO:0000256" key="11">
    <source>
        <dbReference type="ARBA" id="ARBA00023284"/>
    </source>
</evidence>
<dbReference type="Pfam" id="PF02600">
    <property type="entry name" value="DsbB"/>
    <property type="match status" value="1"/>
</dbReference>
<feature type="disulfide bond" description="Redox-active" evidence="12">
    <location>
        <begin position="98"/>
        <end position="104"/>
    </location>
</feature>
<dbReference type="InterPro" id="IPR012187">
    <property type="entry name" value="Disulphide_bond_form_BdbC"/>
</dbReference>
<keyword evidence="11 12" id="KW-0676">Redox-active center</keyword>
<evidence type="ECO:0000256" key="12">
    <source>
        <dbReference type="HAMAP-Rule" id="MF_00287"/>
    </source>
</evidence>
<feature type="transmembrane region" description="Helical" evidence="13">
    <location>
        <begin position="40"/>
        <end position="58"/>
    </location>
</feature>
<comment type="caution">
    <text evidence="14">The sequence shown here is derived from an EMBL/GenBank/DDBJ whole genome shotgun (WGS) entry which is preliminary data.</text>
</comment>
<comment type="function">
    <text evidence="12">Required for disulfide bond formation in some proteins.</text>
</comment>
<keyword evidence="10 12" id="KW-0143">Chaperone</keyword>
<dbReference type="InterPro" id="IPR023380">
    <property type="entry name" value="DsbB-like_sf"/>
</dbReference>
<organism evidence="14 15">
    <name type="scientific">Compostibacillus humi</name>
    <dbReference type="NCBI Taxonomy" id="1245525"/>
    <lineage>
        <taxon>Bacteria</taxon>
        <taxon>Bacillati</taxon>
        <taxon>Bacillota</taxon>
        <taxon>Bacilli</taxon>
        <taxon>Bacillales</taxon>
        <taxon>Bacillaceae</taxon>
        <taxon>Compostibacillus</taxon>
    </lineage>
</organism>
<evidence type="ECO:0000256" key="5">
    <source>
        <dbReference type="ARBA" id="ARBA00022982"/>
    </source>
</evidence>
<evidence type="ECO:0000256" key="9">
    <source>
        <dbReference type="ARBA" id="ARBA00023157"/>
    </source>
</evidence>
<keyword evidence="8 12" id="KW-0472">Membrane</keyword>
<comment type="subcellular location">
    <subcellularLocation>
        <location evidence="12">Cell membrane</location>
        <topology evidence="12">Multi-pass membrane protein</topology>
    </subcellularLocation>
    <subcellularLocation>
        <location evidence="1">Membrane</location>
        <topology evidence="1">Multi-pass membrane protein</topology>
    </subcellularLocation>
</comment>
<keyword evidence="5 12" id="KW-0249">Electron transport</keyword>
<dbReference type="RefSeq" id="WP_188391365.1">
    <property type="nucleotide sequence ID" value="NZ_BMEV01000014.1"/>
</dbReference>
<reference evidence="14" key="1">
    <citation type="journal article" date="2014" name="Int. J. Syst. Evol. Microbiol.">
        <title>Complete genome sequence of Corynebacterium casei LMG S-19264T (=DSM 44701T), isolated from a smear-ripened cheese.</title>
        <authorList>
            <consortium name="US DOE Joint Genome Institute (JGI-PGF)"/>
            <person name="Walter F."/>
            <person name="Albersmeier A."/>
            <person name="Kalinowski J."/>
            <person name="Ruckert C."/>
        </authorList>
    </citation>
    <scope>NUCLEOTIDE SEQUENCE</scope>
    <source>
        <strain evidence="14">CGMCC 1.12360</strain>
    </source>
</reference>
<keyword evidence="4 12" id="KW-0812">Transmembrane</keyword>
<dbReference type="SUPFAM" id="SSF158442">
    <property type="entry name" value="DsbB-like"/>
    <property type="match status" value="1"/>
</dbReference>
<evidence type="ECO:0000256" key="8">
    <source>
        <dbReference type="ARBA" id="ARBA00023136"/>
    </source>
</evidence>
<reference evidence="14" key="2">
    <citation type="submission" date="2020-09" db="EMBL/GenBank/DDBJ databases">
        <authorList>
            <person name="Sun Q."/>
            <person name="Zhou Y."/>
        </authorList>
    </citation>
    <scope>NUCLEOTIDE SEQUENCE</scope>
    <source>
        <strain evidence="14">CGMCC 1.12360</strain>
    </source>
</reference>
<dbReference type="HAMAP" id="MF_00287">
    <property type="entry name" value="BdbC"/>
    <property type="match status" value="1"/>
</dbReference>
<dbReference type="InterPro" id="IPR003752">
    <property type="entry name" value="DiS_bond_form_DsbB/BdbC"/>
</dbReference>
<feature type="transmembrane region" description="Helical" evidence="13">
    <location>
        <begin position="65"/>
        <end position="84"/>
    </location>
</feature>
<keyword evidence="9 12" id="KW-1015">Disulfide bond</keyword>
<dbReference type="Proteomes" id="UP000602050">
    <property type="component" value="Unassembled WGS sequence"/>
</dbReference>
<comment type="similarity">
    <text evidence="2 12">Belongs to the DsbB family. BdbC subfamily.</text>
</comment>
<dbReference type="GO" id="GO:0006457">
    <property type="term" value="P:protein folding"/>
    <property type="evidence" value="ECO:0007669"/>
    <property type="project" value="InterPro"/>
</dbReference>
<proteinExistence type="inferred from homology"/>
<name>A0A8J3EJE6_9BACI</name>
<evidence type="ECO:0000313" key="15">
    <source>
        <dbReference type="Proteomes" id="UP000602050"/>
    </source>
</evidence>
<dbReference type="NCBIfam" id="NF002849">
    <property type="entry name" value="PRK03113.1"/>
    <property type="match status" value="1"/>
</dbReference>
<dbReference type="Gene3D" id="1.20.1550.10">
    <property type="entry name" value="DsbB-like"/>
    <property type="match status" value="1"/>
</dbReference>
<dbReference type="AlphaFoldDB" id="A0A8J3EJE6"/>
<evidence type="ECO:0000256" key="7">
    <source>
        <dbReference type="ARBA" id="ARBA00023002"/>
    </source>
</evidence>
<dbReference type="PIRSF" id="PIRSF036659">
    <property type="entry name" value="BdbC"/>
    <property type="match status" value="1"/>
</dbReference>
<accession>A0A8J3EJE6</accession>
<evidence type="ECO:0000256" key="13">
    <source>
        <dbReference type="SAM" id="Phobius"/>
    </source>
</evidence>
<keyword evidence="12" id="KW-1003">Cell membrane</keyword>
<feature type="transmembrane region" description="Helical" evidence="13">
    <location>
        <begin position="111"/>
        <end position="136"/>
    </location>
</feature>
<gene>
    <name evidence="12 14" type="primary">bdbC</name>
    <name evidence="14" type="ORF">GCM10010978_10860</name>
</gene>
<feature type="transmembrane region" description="Helical" evidence="13">
    <location>
        <begin position="9"/>
        <end position="28"/>
    </location>
</feature>
<dbReference type="EMBL" id="BMEV01000014">
    <property type="protein sequence ID" value="GGH73211.1"/>
    <property type="molecule type" value="Genomic_DNA"/>
</dbReference>
<keyword evidence="15" id="KW-1185">Reference proteome</keyword>
<keyword evidence="6 12" id="KW-1133">Transmembrane helix</keyword>
<sequence length="141" mass="15533">MDKKFGENALILIWTVAVAATGGSLFYSEVMGYIPCQLCWIQRILMYPLVIIYGVALWKKNIDIALPGLILSGIGMAVSAYHYLVQKVPFFQEAGGACSGDVPCNVIYVNYFGFITIPFMAGTAFIIIFAAHVLLLKSKRK</sequence>
<evidence type="ECO:0000256" key="1">
    <source>
        <dbReference type="ARBA" id="ARBA00004141"/>
    </source>
</evidence>
<evidence type="ECO:0000256" key="10">
    <source>
        <dbReference type="ARBA" id="ARBA00023186"/>
    </source>
</evidence>
<evidence type="ECO:0000256" key="2">
    <source>
        <dbReference type="ARBA" id="ARBA00007602"/>
    </source>
</evidence>
<evidence type="ECO:0000256" key="3">
    <source>
        <dbReference type="ARBA" id="ARBA00022448"/>
    </source>
</evidence>
<dbReference type="PANTHER" id="PTHR43469:SF1">
    <property type="entry name" value="SPBETA PROPHAGE-DERIVED DISULFIDE BOND FORMATION PROTEIN B"/>
    <property type="match status" value="1"/>
</dbReference>
<dbReference type="GO" id="GO:0015035">
    <property type="term" value="F:protein-disulfide reductase activity"/>
    <property type="evidence" value="ECO:0007669"/>
    <property type="project" value="UniProtKB-UniRule"/>
</dbReference>
<protein>
    <recommendedName>
        <fullName evidence="12">Probable disulfide formation protein</fullName>
    </recommendedName>
    <alternativeName>
        <fullName evidence="12">Disulfide oxidoreductase</fullName>
    </alternativeName>
    <alternativeName>
        <fullName evidence="12">Thiol-disulfide oxidoreductase</fullName>
    </alternativeName>
</protein>
<evidence type="ECO:0000256" key="6">
    <source>
        <dbReference type="ARBA" id="ARBA00022989"/>
    </source>
</evidence>
<evidence type="ECO:0000256" key="4">
    <source>
        <dbReference type="ARBA" id="ARBA00022692"/>
    </source>
</evidence>
<keyword evidence="3 12" id="KW-0813">Transport</keyword>
<evidence type="ECO:0000313" key="14">
    <source>
        <dbReference type="EMBL" id="GGH73211.1"/>
    </source>
</evidence>
<dbReference type="PANTHER" id="PTHR43469">
    <property type="entry name" value="DISULFIDE FORMATION PROTEIN-RELATED"/>
    <property type="match status" value="1"/>
</dbReference>